<protein>
    <submittedName>
        <fullName evidence="1">Uncharacterized protein</fullName>
    </submittedName>
</protein>
<keyword evidence="2" id="KW-1185">Reference proteome</keyword>
<proteinExistence type="predicted"/>
<dbReference type="Proteomes" id="UP000054007">
    <property type="component" value="Unassembled WGS sequence"/>
</dbReference>
<dbReference type="OrthoDB" id="10626968at2759"/>
<dbReference type="AlphaFoldDB" id="A0A0D7ASN9"/>
<evidence type="ECO:0000313" key="1">
    <source>
        <dbReference type="EMBL" id="KIY61217.1"/>
    </source>
</evidence>
<gene>
    <name evidence="1" type="ORF">CYLTODRAFT_460044</name>
</gene>
<evidence type="ECO:0000313" key="2">
    <source>
        <dbReference type="Proteomes" id="UP000054007"/>
    </source>
</evidence>
<dbReference type="EMBL" id="KN881009">
    <property type="protein sequence ID" value="KIY61217.1"/>
    <property type="molecule type" value="Genomic_DNA"/>
</dbReference>
<reference evidence="1 2" key="1">
    <citation type="journal article" date="2015" name="Fungal Genet. Biol.">
        <title>Evolution of novel wood decay mechanisms in Agaricales revealed by the genome sequences of Fistulina hepatica and Cylindrobasidium torrendii.</title>
        <authorList>
            <person name="Floudas D."/>
            <person name="Held B.W."/>
            <person name="Riley R."/>
            <person name="Nagy L.G."/>
            <person name="Koehler G."/>
            <person name="Ransdell A.S."/>
            <person name="Younus H."/>
            <person name="Chow J."/>
            <person name="Chiniquy J."/>
            <person name="Lipzen A."/>
            <person name="Tritt A."/>
            <person name="Sun H."/>
            <person name="Haridas S."/>
            <person name="LaButti K."/>
            <person name="Ohm R.A."/>
            <person name="Kues U."/>
            <person name="Blanchette R.A."/>
            <person name="Grigoriev I.V."/>
            <person name="Minto R.E."/>
            <person name="Hibbett D.S."/>
        </authorList>
    </citation>
    <scope>NUCLEOTIDE SEQUENCE [LARGE SCALE GENOMIC DNA]</scope>
    <source>
        <strain evidence="1 2">FP15055 ss-10</strain>
    </source>
</reference>
<name>A0A0D7ASN9_9AGAR</name>
<organism evidence="1 2">
    <name type="scientific">Cylindrobasidium torrendii FP15055 ss-10</name>
    <dbReference type="NCBI Taxonomy" id="1314674"/>
    <lineage>
        <taxon>Eukaryota</taxon>
        <taxon>Fungi</taxon>
        <taxon>Dikarya</taxon>
        <taxon>Basidiomycota</taxon>
        <taxon>Agaricomycotina</taxon>
        <taxon>Agaricomycetes</taxon>
        <taxon>Agaricomycetidae</taxon>
        <taxon>Agaricales</taxon>
        <taxon>Marasmiineae</taxon>
        <taxon>Physalacriaceae</taxon>
        <taxon>Cylindrobasidium</taxon>
    </lineage>
</organism>
<accession>A0A0D7ASN9</accession>
<sequence length="102" mass="12005">MPPGAEIWFPSALFVHSNSAIGEDESQYLVTLYSGAGLFQWVYRGGVWPCHWNSLLYSQKYKLLKDITPAEWERAFRMRVFEAKADKMRDQQYTDMCFPVWD</sequence>